<gene>
    <name evidence="5" type="ORF">D1869_08785</name>
    <name evidence="4" type="ORF">HNQ62_002780</name>
</gene>
<evidence type="ECO:0000313" key="5">
    <source>
        <dbReference type="EMBL" id="QGR17275.1"/>
    </source>
</evidence>
<evidence type="ECO:0000259" key="3">
    <source>
        <dbReference type="PROSITE" id="PS50011"/>
    </source>
</evidence>
<keyword evidence="5" id="KW-0808">Transferase</keyword>
<dbReference type="GO" id="GO:0005524">
    <property type="term" value="F:ATP binding"/>
    <property type="evidence" value="ECO:0007669"/>
    <property type="project" value="UniProtKB-KW"/>
</dbReference>
<dbReference type="InterPro" id="IPR008271">
    <property type="entry name" value="Ser/Thr_kinase_AS"/>
</dbReference>
<sequence>MIIFSKLQKDFSSLSTISIEKKIPLVISPIEIIFFGSALEPIVKKTLFPSTSVSDKTFSISRSQDSYLISFYTPSTASVYAAIKIPSLVPIECLSEYEICDYLKELFHSTNLQQIYEKYKSKILPSFPNSWLGKEIYGYKIVGIIGEGGNSFVLRGVKNGINYAIKIPKIDNANMSATVSSLNLFRELSKEAINLVEITSKSEYLVRIYAVYNDLTNIKEIMRGDPFLYLSSPPAIIMEYMAGGSVLSLLSKGFNYSSNWEEIVAKIGLDIAYALRTLHTAGYVHLDVKPSNFLLPKEVTNPEEICNIKVKLGDLGSAKRIREIPTHLTSEYAPPEQYMAYPSMPVMDVFSLGASLLALTWGRSGFNPDEIVFTNDMNSVYSKYVNYYLKLYSSTSKKFQKYLLSLVYPDYRKRPSIFQVIEGLKRFSC</sequence>
<evidence type="ECO:0000313" key="4">
    <source>
        <dbReference type="EMBL" id="MBB5255005.1"/>
    </source>
</evidence>
<keyword evidence="4" id="KW-0723">Serine/threonine-protein kinase</keyword>
<evidence type="ECO:0000256" key="1">
    <source>
        <dbReference type="ARBA" id="ARBA00022741"/>
    </source>
</evidence>
<dbReference type="Pfam" id="PF00069">
    <property type="entry name" value="Pkinase"/>
    <property type="match status" value="1"/>
</dbReference>
<protein>
    <submittedName>
        <fullName evidence="4 5">Protein kinase</fullName>
    </submittedName>
</protein>
<dbReference type="OrthoDB" id="41005at2157"/>
<dbReference type="PROSITE" id="PS00108">
    <property type="entry name" value="PROTEIN_KINASE_ST"/>
    <property type="match status" value="1"/>
</dbReference>
<keyword evidence="6" id="KW-1185">Reference proteome</keyword>
<dbReference type="KEGG" id="soh:D1869_08785"/>
<dbReference type="PROSITE" id="PS00107">
    <property type="entry name" value="PROTEIN_KINASE_ATP"/>
    <property type="match status" value="1"/>
</dbReference>
<proteinExistence type="predicted"/>
<reference evidence="4 7" key="2">
    <citation type="submission" date="2020-08" db="EMBL/GenBank/DDBJ databases">
        <title>Genomic Encyclopedia of Type Strains, Phase IV (KMG-IV): sequencing the most valuable type-strain genomes for metagenomic binning, comparative biology and taxonomic classification.</title>
        <authorList>
            <person name="Goeker M."/>
        </authorList>
    </citation>
    <scope>NUCLEOTIDE SEQUENCE [LARGE SCALE GENOMIC DNA]</scope>
    <source>
        <strain evidence="4 7">DSM 12421</strain>
    </source>
</reference>
<dbReference type="SUPFAM" id="SSF56112">
    <property type="entry name" value="Protein kinase-like (PK-like)"/>
    <property type="match status" value="1"/>
</dbReference>
<dbReference type="InterPro" id="IPR017441">
    <property type="entry name" value="Protein_kinase_ATP_BS"/>
</dbReference>
<name>A0A650CHX5_SULOH</name>
<evidence type="ECO:0000313" key="7">
    <source>
        <dbReference type="Proteomes" id="UP000582213"/>
    </source>
</evidence>
<accession>A0A650CHX5</accession>
<dbReference type="GeneID" id="42801337"/>
<keyword evidence="2" id="KW-0067">ATP-binding</keyword>
<dbReference type="EMBL" id="CP045484">
    <property type="protein sequence ID" value="QGR17275.1"/>
    <property type="molecule type" value="Genomic_DNA"/>
</dbReference>
<dbReference type="Proteomes" id="UP000427373">
    <property type="component" value="Chromosome"/>
</dbReference>
<dbReference type="InterPro" id="IPR000719">
    <property type="entry name" value="Prot_kinase_dom"/>
</dbReference>
<feature type="domain" description="Protein kinase" evidence="3">
    <location>
        <begin position="139"/>
        <end position="427"/>
    </location>
</feature>
<dbReference type="Proteomes" id="UP000582213">
    <property type="component" value="Unassembled WGS sequence"/>
</dbReference>
<organism evidence="5 6">
    <name type="scientific">Sulfurisphaera ohwakuensis</name>
    <dbReference type="NCBI Taxonomy" id="69656"/>
    <lineage>
        <taxon>Archaea</taxon>
        <taxon>Thermoproteota</taxon>
        <taxon>Thermoprotei</taxon>
        <taxon>Sulfolobales</taxon>
        <taxon>Sulfolobaceae</taxon>
        <taxon>Sulfurisphaera</taxon>
    </lineage>
</organism>
<dbReference type="EMBL" id="JACHFY010000036">
    <property type="protein sequence ID" value="MBB5255005.1"/>
    <property type="molecule type" value="Genomic_DNA"/>
</dbReference>
<dbReference type="GO" id="GO:0005737">
    <property type="term" value="C:cytoplasm"/>
    <property type="evidence" value="ECO:0007669"/>
    <property type="project" value="TreeGrafter"/>
</dbReference>
<dbReference type="Gene3D" id="1.10.510.10">
    <property type="entry name" value="Transferase(Phosphotransferase) domain 1"/>
    <property type="match status" value="1"/>
</dbReference>
<dbReference type="InterPro" id="IPR011009">
    <property type="entry name" value="Kinase-like_dom_sf"/>
</dbReference>
<dbReference type="GO" id="GO:0004674">
    <property type="term" value="F:protein serine/threonine kinase activity"/>
    <property type="evidence" value="ECO:0007669"/>
    <property type="project" value="UniProtKB-KW"/>
</dbReference>
<dbReference type="SMART" id="SM00220">
    <property type="entry name" value="S_TKc"/>
    <property type="match status" value="1"/>
</dbReference>
<dbReference type="PROSITE" id="PS50011">
    <property type="entry name" value="PROTEIN_KINASE_DOM"/>
    <property type="match status" value="1"/>
</dbReference>
<dbReference type="AlphaFoldDB" id="A0A650CHX5"/>
<reference evidence="5 6" key="1">
    <citation type="submission" date="2019-10" db="EMBL/GenBank/DDBJ databases">
        <title>Genome Sequences from Six Type Strain Members of the Archaeal Family Sulfolobaceae: Acidianus ambivalens, Acidianus infernus, Metallosphaera prunae, Stygiolobus azoricus, Sulfolobus metallicus, and Sulfurisphaera ohwakuensis.</title>
        <authorList>
            <person name="Counts J.A."/>
            <person name="Kelly R.M."/>
        </authorList>
    </citation>
    <scope>NUCLEOTIDE SEQUENCE [LARGE SCALE GENOMIC DNA]</scope>
    <source>
        <strain evidence="5 6">TA-1</strain>
    </source>
</reference>
<evidence type="ECO:0000256" key="2">
    <source>
        <dbReference type="ARBA" id="ARBA00022840"/>
    </source>
</evidence>
<dbReference type="PANTHER" id="PTHR44167:SF24">
    <property type="entry name" value="SERINE_THREONINE-PROTEIN KINASE CHK2"/>
    <property type="match status" value="1"/>
</dbReference>
<dbReference type="PANTHER" id="PTHR44167">
    <property type="entry name" value="OVARIAN-SPECIFIC SERINE/THREONINE-PROTEIN KINASE LOK-RELATED"/>
    <property type="match status" value="1"/>
</dbReference>
<keyword evidence="1" id="KW-0547">Nucleotide-binding</keyword>
<dbReference type="RefSeq" id="WP_156014765.1">
    <property type="nucleotide sequence ID" value="NZ_CP045484.1"/>
</dbReference>
<evidence type="ECO:0000313" key="6">
    <source>
        <dbReference type="Proteomes" id="UP000427373"/>
    </source>
</evidence>
<keyword evidence="5" id="KW-0418">Kinase</keyword>